<feature type="signal peptide" evidence="2">
    <location>
        <begin position="1"/>
        <end position="19"/>
    </location>
</feature>
<keyword evidence="2" id="KW-0732">Signal</keyword>
<dbReference type="AlphaFoldDB" id="A0A915ND59"/>
<proteinExistence type="predicted"/>
<keyword evidence="3" id="KW-1185">Reference proteome</keyword>
<name>A0A915ND59_9BILA</name>
<protein>
    <submittedName>
        <fullName evidence="4">Uncharacterized protein</fullName>
    </submittedName>
</protein>
<dbReference type="WBParaSite" id="scf7180000417284.g1101">
    <property type="protein sequence ID" value="scf7180000417284.g1101"/>
    <property type="gene ID" value="scf7180000417284.g1101"/>
</dbReference>
<feature type="compositionally biased region" description="Basic and acidic residues" evidence="1">
    <location>
        <begin position="21"/>
        <end position="40"/>
    </location>
</feature>
<evidence type="ECO:0000313" key="3">
    <source>
        <dbReference type="Proteomes" id="UP000887560"/>
    </source>
</evidence>
<feature type="chain" id="PRO_5036903517" evidence="2">
    <location>
        <begin position="20"/>
        <end position="115"/>
    </location>
</feature>
<sequence length="115" mass="13205">MKLLYFSFFIFILFELTDCSNNDKGKQVDEYGEHQSEVRGGRGSRGGRGTRRGSRVPHLGEPAPGSAVQGRITSTNQEIQKLIRELTESIQAKRRQNFIDKRRYKNQKAAIEKEF</sequence>
<evidence type="ECO:0000313" key="4">
    <source>
        <dbReference type="WBParaSite" id="scf7180000417284.g1101"/>
    </source>
</evidence>
<evidence type="ECO:0000256" key="1">
    <source>
        <dbReference type="SAM" id="MobiDB-lite"/>
    </source>
</evidence>
<dbReference type="Proteomes" id="UP000887560">
    <property type="component" value="Unplaced"/>
</dbReference>
<accession>A0A915ND59</accession>
<feature type="region of interest" description="Disordered" evidence="1">
    <location>
        <begin position="21"/>
        <end position="73"/>
    </location>
</feature>
<evidence type="ECO:0000256" key="2">
    <source>
        <dbReference type="SAM" id="SignalP"/>
    </source>
</evidence>
<organism evidence="3 4">
    <name type="scientific">Meloidogyne floridensis</name>
    <dbReference type="NCBI Taxonomy" id="298350"/>
    <lineage>
        <taxon>Eukaryota</taxon>
        <taxon>Metazoa</taxon>
        <taxon>Ecdysozoa</taxon>
        <taxon>Nematoda</taxon>
        <taxon>Chromadorea</taxon>
        <taxon>Rhabditida</taxon>
        <taxon>Tylenchina</taxon>
        <taxon>Tylenchomorpha</taxon>
        <taxon>Tylenchoidea</taxon>
        <taxon>Meloidogynidae</taxon>
        <taxon>Meloidogyninae</taxon>
        <taxon>Meloidogyne</taxon>
    </lineage>
</organism>
<reference evidence="4" key="1">
    <citation type="submission" date="2022-11" db="UniProtKB">
        <authorList>
            <consortium name="WormBaseParasite"/>
        </authorList>
    </citation>
    <scope>IDENTIFICATION</scope>
</reference>